<keyword evidence="6 8" id="KW-0472">Membrane</keyword>
<reference evidence="12" key="1">
    <citation type="journal article" date="2021" name="ISME J.">
        <title>Evolutionary origin and ecological implication of a unique nif island in free-living Bradyrhizobium lineages.</title>
        <authorList>
            <person name="Tao J."/>
        </authorList>
    </citation>
    <scope>NUCLEOTIDE SEQUENCE [LARGE SCALE GENOMIC DNA]</scope>
    <source>
        <strain evidence="12">SZCCT0094</strain>
    </source>
</reference>
<keyword evidence="2" id="KW-1003">Cell membrane</keyword>
<keyword evidence="7 11" id="KW-0012">Acyltransferase</keyword>
<evidence type="ECO:0000256" key="1">
    <source>
        <dbReference type="ARBA" id="ARBA00004651"/>
    </source>
</evidence>
<evidence type="ECO:0000256" key="4">
    <source>
        <dbReference type="ARBA" id="ARBA00022692"/>
    </source>
</evidence>
<feature type="domain" description="Acyltransferase 3" evidence="9">
    <location>
        <begin position="22"/>
        <end position="351"/>
    </location>
</feature>
<sequence>MNFAQPNLAFDKARATPLGYRKDIDGLRAIAVLPVLIYHAFPTAVPGGFYGVDIFFVISGYLITGIIHKQMLSSTFSIADFYVRRVRRIFPALITVVLVTFLIAWFVLPPRELKSLGTNIAGGAVFIQNFILLGQVGYFDLAAEKKPLLHLWSLAIEEQYYIVWPILLLLIGSRRRRSRAITLALAAASFIACLIVQPRAPDYAFYLPVTRAWELLVGSGLALWLDGRDAEARPQRLIDHRLVRELIAWAALLAIVVAFWRYGRPTPHPGVHTLLPVLGAAGLIATSGTLVHRYILSSMPAVFVGLISYPLYLWHYPLMAYARIQFVDAVPAWVMIAIIAASLALAWATYRFIERPIRFGRQLVPLKVGGLLGAMAALGIVGVVADQTNGLPVRIPAELRGFMLDGSETARFWRSEKCLLKPDQSASEFSPDCAGTGRHPLILVWGDSYAASLYPGLAHFGAERGFEVAEFTASACPPLLGFVHPERRFCKGANDFVIQKVAELKPDLVLFYSTWSYSPDALRDGLDKTVSALKALNVPRIALLGPPATWLGDSLPANILDYYFRTHAVLPARTKFRSNDNWTRALDEFLEAQAQRVGIQYISARRMMCNDDGCLARIGADGADLTAYDSGHLTNPGSVFIARQTLEALPGFDK</sequence>
<evidence type="ECO:0000256" key="7">
    <source>
        <dbReference type="ARBA" id="ARBA00023315"/>
    </source>
</evidence>
<dbReference type="Gene3D" id="3.40.50.1110">
    <property type="entry name" value="SGNH hydrolase"/>
    <property type="match status" value="1"/>
</dbReference>
<dbReference type="InterPro" id="IPR050879">
    <property type="entry name" value="Acyltransferase_3"/>
</dbReference>
<evidence type="ECO:0000259" key="10">
    <source>
        <dbReference type="Pfam" id="PF19040"/>
    </source>
</evidence>
<dbReference type="Pfam" id="PF19040">
    <property type="entry name" value="SGNH"/>
    <property type="match status" value="1"/>
</dbReference>
<evidence type="ECO:0000256" key="6">
    <source>
        <dbReference type="ARBA" id="ARBA00023136"/>
    </source>
</evidence>
<evidence type="ECO:0000313" key="11">
    <source>
        <dbReference type="EMBL" id="MBR1137106.1"/>
    </source>
</evidence>
<comment type="caution">
    <text evidence="11">The sequence shown here is derived from an EMBL/GenBank/DDBJ whole genome shotgun (WGS) entry which is preliminary data.</text>
</comment>
<dbReference type="Pfam" id="PF01757">
    <property type="entry name" value="Acyl_transf_3"/>
    <property type="match status" value="1"/>
</dbReference>
<keyword evidence="5 8" id="KW-1133">Transmembrane helix</keyword>
<dbReference type="GO" id="GO:0016746">
    <property type="term" value="F:acyltransferase activity"/>
    <property type="evidence" value="ECO:0007669"/>
    <property type="project" value="UniProtKB-KW"/>
</dbReference>
<evidence type="ECO:0000256" key="2">
    <source>
        <dbReference type="ARBA" id="ARBA00022475"/>
    </source>
</evidence>
<feature type="transmembrane region" description="Helical" evidence="8">
    <location>
        <begin position="89"/>
        <end position="108"/>
    </location>
</feature>
<feature type="transmembrane region" description="Helical" evidence="8">
    <location>
        <begin position="203"/>
        <end position="225"/>
    </location>
</feature>
<keyword evidence="3" id="KW-0808">Transferase</keyword>
<feature type="transmembrane region" description="Helical" evidence="8">
    <location>
        <begin position="246"/>
        <end position="263"/>
    </location>
</feature>
<comment type="subcellular location">
    <subcellularLocation>
        <location evidence="1">Cell membrane</location>
        <topology evidence="1">Multi-pass membrane protein</topology>
    </subcellularLocation>
</comment>
<dbReference type="RefSeq" id="WP_172241100.1">
    <property type="nucleotide sequence ID" value="NZ_JABFDP010000030.1"/>
</dbReference>
<feature type="transmembrane region" description="Helical" evidence="8">
    <location>
        <begin position="269"/>
        <end position="287"/>
    </location>
</feature>
<name>A0ABS5G738_9BRAD</name>
<dbReference type="InterPro" id="IPR043968">
    <property type="entry name" value="SGNH"/>
</dbReference>
<keyword evidence="4 8" id="KW-0812">Transmembrane</keyword>
<accession>A0ABS5G738</accession>
<proteinExistence type="predicted"/>
<gene>
    <name evidence="11" type="ORF">JQ619_15135</name>
</gene>
<organism evidence="11 12">
    <name type="scientific">Bradyrhizobium denitrificans</name>
    <dbReference type="NCBI Taxonomy" id="2734912"/>
    <lineage>
        <taxon>Bacteria</taxon>
        <taxon>Pseudomonadati</taxon>
        <taxon>Pseudomonadota</taxon>
        <taxon>Alphaproteobacteria</taxon>
        <taxon>Hyphomicrobiales</taxon>
        <taxon>Nitrobacteraceae</taxon>
        <taxon>Bradyrhizobium</taxon>
    </lineage>
</organism>
<evidence type="ECO:0000259" key="9">
    <source>
        <dbReference type="Pfam" id="PF01757"/>
    </source>
</evidence>
<feature type="transmembrane region" description="Helical" evidence="8">
    <location>
        <begin position="180"/>
        <end position="197"/>
    </location>
</feature>
<evidence type="ECO:0000256" key="3">
    <source>
        <dbReference type="ARBA" id="ARBA00022679"/>
    </source>
</evidence>
<evidence type="ECO:0000256" key="5">
    <source>
        <dbReference type="ARBA" id="ARBA00022989"/>
    </source>
</evidence>
<evidence type="ECO:0000256" key="8">
    <source>
        <dbReference type="SAM" id="Phobius"/>
    </source>
</evidence>
<dbReference type="InterPro" id="IPR002656">
    <property type="entry name" value="Acyl_transf_3_dom"/>
</dbReference>
<dbReference type="PANTHER" id="PTHR23028:SF53">
    <property type="entry name" value="ACYL_TRANSF_3 DOMAIN-CONTAINING PROTEIN"/>
    <property type="match status" value="1"/>
</dbReference>
<keyword evidence="12" id="KW-1185">Reference proteome</keyword>
<dbReference type="SUPFAM" id="SSF52266">
    <property type="entry name" value="SGNH hydrolase"/>
    <property type="match status" value="1"/>
</dbReference>
<protein>
    <submittedName>
        <fullName evidence="11">Acyltransferase</fullName>
    </submittedName>
</protein>
<feature type="transmembrane region" description="Helical" evidence="8">
    <location>
        <begin position="47"/>
        <end position="68"/>
    </location>
</feature>
<feature type="domain" description="SGNH" evidence="10">
    <location>
        <begin position="428"/>
        <end position="644"/>
    </location>
</feature>
<dbReference type="EMBL" id="JAFCLK010000013">
    <property type="protein sequence ID" value="MBR1137106.1"/>
    <property type="molecule type" value="Genomic_DNA"/>
</dbReference>
<dbReference type="InterPro" id="IPR036514">
    <property type="entry name" value="SGNH_hydro_sf"/>
</dbReference>
<dbReference type="PANTHER" id="PTHR23028">
    <property type="entry name" value="ACETYLTRANSFERASE"/>
    <property type="match status" value="1"/>
</dbReference>
<evidence type="ECO:0000313" key="12">
    <source>
        <dbReference type="Proteomes" id="UP001314635"/>
    </source>
</evidence>
<feature type="transmembrane region" description="Helical" evidence="8">
    <location>
        <begin position="365"/>
        <end position="385"/>
    </location>
</feature>
<feature type="transmembrane region" description="Helical" evidence="8">
    <location>
        <begin position="332"/>
        <end position="353"/>
    </location>
</feature>
<dbReference type="Proteomes" id="UP001314635">
    <property type="component" value="Unassembled WGS sequence"/>
</dbReference>